<reference evidence="3 4" key="1">
    <citation type="submission" date="2019-03" db="EMBL/GenBank/DDBJ databases">
        <title>Genomic Encyclopedia of Archaeal and Bacterial Type Strains, Phase II (KMG-II): from individual species to whole genera.</title>
        <authorList>
            <person name="Goeker M."/>
        </authorList>
    </citation>
    <scope>NUCLEOTIDE SEQUENCE [LARGE SCALE GENOMIC DNA]</scope>
    <source>
        <strain evidence="3 4">DSM 15388</strain>
    </source>
</reference>
<dbReference type="EMBL" id="SLZR01000010">
    <property type="protein sequence ID" value="TCS40221.1"/>
    <property type="molecule type" value="Genomic_DNA"/>
</dbReference>
<feature type="signal peptide" evidence="2">
    <location>
        <begin position="1"/>
        <end position="25"/>
    </location>
</feature>
<organism evidence="3 4">
    <name type="scientific">Reinekea marinisedimentorum</name>
    <dbReference type="NCBI Taxonomy" id="230495"/>
    <lineage>
        <taxon>Bacteria</taxon>
        <taxon>Pseudomonadati</taxon>
        <taxon>Pseudomonadota</taxon>
        <taxon>Gammaproteobacteria</taxon>
        <taxon>Oceanospirillales</taxon>
        <taxon>Saccharospirillaceae</taxon>
        <taxon>Reinekea</taxon>
    </lineage>
</organism>
<keyword evidence="1" id="KW-0175">Coiled coil</keyword>
<keyword evidence="4" id="KW-1185">Reference proteome</keyword>
<feature type="coiled-coil region" evidence="1">
    <location>
        <begin position="390"/>
        <end position="457"/>
    </location>
</feature>
<feature type="chain" id="PRO_5020536863" evidence="2">
    <location>
        <begin position="26"/>
        <end position="528"/>
    </location>
</feature>
<evidence type="ECO:0000313" key="4">
    <source>
        <dbReference type="Proteomes" id="UP000295793"/>
    </source>
</evidence>
<protein>
    <submittedName>
        <fullName evidence="3">Tetratricopeptide repeat-containing protein</fullName>
    </submittedName>
</protein>
<dbReference type="Gene3D" id="1.25.40.10">
    <property type="entry name" value="Tetratricopeptide repeat domain"/>
    <property type="match status" value="1"/>
</dbReference>
<dbReference type="RefSeq" id="WP_132702111.1">
    <property type="nucleotide sequence ID" value="NZ_SLZR01000010.1"/>
</dbReference>
<gene>
    <name evidence="3" type="ORF">BCF53_110143</name>
</gene>
<evidence type="ECO:0000256" key="2">
    <source>
        <dbReference type="SAM" id="SignalP"/>
    </source>
</evidence>
<proteinExistence type="predicted"/>
<dbReference type="AlphaFoldDB" id="A0A4R3I7V4"/>
<sequence length="528" mass="60334">MRSSALLFVAAALFSTAGLSATAVAEDQPTPAATETGAAEEQSDLLADGAETALAPDAESTEALPLVDEETLKLRFDTGYEAFEKGSYYLSAEQFYNFVTDANEGTKNLEWGQFFLALSYQKLGFQHAAVDTFTQLLSKKPNPQITTAVLRYFEELSFTDSYDQELMIDFGLVNQDFGFVDEDLQDFINYQQGLYNWRVGLVAWGDENFAQISPESPYHYRAMYDIALQKIYAGDIETAQELADNILKHKNLPKAFLAKTELLTARLLFEQREFEKAIPLYEEAVERGDGTSPILMELAWSYYLLGDRERALGLLYAFQAPSYRKLFAPEYFILKAHIYKDVCYYNAAEAVSDAFTERYQKTIDALYEREPSLSESFAQIHQPLLSRPGVQQYWKQMERLQKEAQKLEKNKLIAENLLLHLNELYALKIDSVGWYLKQALETQFEQLANQTLVIEEEMSLIEYEIGVQRYQNALDSVVLEEKGDELAAKREKLVAYKFQGEYWNDELDSFVIELENACATTEVWEASR</sequence>
<dbReference type="SUPFAM" id="SSF48452">
    <property type="entry name" value="TPR-like"/>
    <property type="match status" value="1"/>
</dbReference>
<dbReference type="OrthoDB" id="6396554at2"/>
<evidence type="ECO:0000256" key="1">
    <source>
        <dbReference type="SAM" id="Coils"/>
    </source>
</evidence>
<comment type="caution">
    <text evidence="3">The sequence shown here is derived from an EMBL/GenBank/DDBJ whole genome shotgun (WGS) entry which is preliminary data.</text>
</comment>
<dbReference type="Proteomes" id="UP000295793">
    <property type="component" value="Unassembled WGS sequence"/>
</dbReference>
<keyword evidence="2" id="KW-0732">Signal</keyword>
<evidence type="ECO:0000313" key="3">
    <source>
        <dbReference type="EMBL" id="TCS40221.1"/>
    </source>
</evidence>
<accession>A0A4R3I7V4</accession>
<dbReference type="InterPro" id="IPR011990">
    <property type="entry name" value="TPR-like_helical_dom_sf"/>
</dbReference>
<name>A0A4R3I7V4_9GAMM</name>